<feature type="region of interest" description="Disordered" evidence="1">
    <location>
        <begin position="491"/>
        <end position="518"/>
    </location>
</feature>
<protein>
    <submittedName>
        <fullName evidence="2">Uncharacterized protein</fullName>
    </submittedName>
</protein>
<gene>
    <name evidence="2" type="ORF">PCOR1329_LOCUS1572</name>
</gene>
<dbReference type="EMBL" id="CAUYUJ010000382">
    <property type="protein sequence ID" value="CAK0790244.1"/>
    <property type="molecule type" value="Genomic_DNA"/>
</dbReference>
<sequence length="686" mass="71950">MSCPAAAEGEWELVGGMQKLDLSSSSVALQRPAPGDEHFLRSPMPGLAPEVRLFRCTVTPRLASPPVDVLHVHTDVVITDASGSTRMSLQGGGHSLLGGGGGRTVRSELNRQEERRFLRRLESIPLLVQSGVLRAQDVWRQVFCAFDHSVREYWSFECRAGDVSAELVRAVQSLAQGSGGTLQGRRGELGAVQAGAAQLLDSVVKTLETLRRLEPGGATSFQVAADHVASCYAEEVQAHVRAHPKLWKTAFVNWDTDGGNNRGSCYQAVRQLRERADVVGGFVMGIGAWVDQECAMRLAKILRGPCVLSLDFPPEDAQDAIFRRDLHHWLQAMKTMPLTATVSAGSVPWEARHGTRWENAVDCLAAVLPGSSVGSDAQQPSFELPDVSEMDHTKAALKGLSAGQPVVLYLMSRLPFDELARRLRVDFSTGGPAAVACADEHASGTMLAHDWMQVLSGRGCAVQRNSHSLVPRVQQLLEDSLSFNFNLPSASGSTARLGRAKTDHRTPVPSERQPKEPSINLTVEHGEAMDAPDESDDDGCVVAKPRRSAKNVMFGGFGAVSQPQHGGLFGAAPLSQPQQQQGRAPISPAAACAAAPMSRGIVPGSRGGAATGSGPFGAATGVGLFGGAAPGGFGGAAPQGGGLFGGAAPGGFGSGLFGGAARGQGGKEAAVARSGPSSAAITRRGR</sequence>
<evidence type="ECO:0000313" key="3">
    <source>
        <dbReference type="Proteomes" id="UP001189429"/>
    </source>
</evidence>
<feature type="region of interest" description="Disordered" evidence="1">
    <location>
        <begin position="659"/>
        <end position="686"/>
    </location>
</feature>
<name>A0ABN9PFH9_9DINO</name>
<accession>A0ABN9PFH9</accession>
<organism evidence="2 3">
    <name type="scientific">Prorocentrum cordatum</name>
    <dbReference type="NCBI Taxonomy" id="2364126"/>
    <lineage>
        <taxon>Eukaryota</taxon>
        <taxon>Sar</taxon>
        <taxon>Alveolata</taxon>
        <taxon>Dinophyceae</taxon>
        <taxon>Prorocentrales</taxon>
        <taxon>Prorocentraceae</taxon>
        <taxon>Prorocentrum</taxon>
    </lineage>
</organism>
<proteinExistence type="predicted"/>
<dbReference type="Proteomes" id="UP001189429">
    <property type="component" value="Unassembled WGS sequence"/>
</dbReference>
<evidence type="ECO:0000256" key="1">
    <source>
        <dbReference type="SAM" id="MobiDB-lite"/>
    </source>
</evidence>
<keyword evidence="3" id="KW-1185">Reference proteome</keyword>
<reference evidence="2" key="1">
    <citation type="submission" date="2023-10" db="EMBL/GenBank/DDBJ databases">
        <authorList>
            <person name="Chen Y."/>
            <person name="Shah S."/>
            <person name="Dougan E. K."/>
            <person name="Thang M."/>
            <person name="Chan C."/>
        </authorList>
    </citation>
    <scope>NUCLEOTIDE SEQUENCE [LARGE SCALE GENOMIC DNA]</scope>
</reference>
<evidence type="ECO:0000313" key="2">
    <source>
        <dbReference type="EMBL" id="CAK0790244.1"/>
    </source>
</evidence>
<comment type="caution">
    <text evidence="2">The sequence shown here is derived from an EMBL/GenBank/DDBJ whole genome shotgun (WGS) entry which is preliminary data.</text>
</comment>